<dbReference type="Proteomes" id="UP000054047">
    <property type="component" value="Unassembled WGS sequence"/>
</dbReference>
<evidence type="ECO:0000313" key="1">
    <source>
        <dbReference type="EMBL" id="KIH57750.1"/>
    </source>
</evidence>
<evidence type="ECO:0000313" key="2">
    <source>
        <dbReference type="Proteomes" id="UP000054047"/>
    </source>
</evidence>
<dbReference type="AlphaFoldDB" id="A0A0C2G9V1"/>
<gene>
    <name evidence="1" type="ORF">ANCDUO_12055</name>
</gene>
<protein>
    <submittedName>
        <fullName evidence="1">Uncharacterized protein</fullName>
    </submittedName>
</protein>
<reference evidence="1 2" key="1">
    <citation type="submission" date="2013-12" db="EMBL/GenBank/DDBJ databases">
        <title>Draft genome of the parsitic nematode Ancylostoma duodenale.</title>
        <authorList>
            <person name="Mitreva M."/>
        </authorList>
    </citation>
    <scope>NUCLEOTIDE SEQUENCE [LARGE SCALE GENOMIC DNA]</scope>
    <source>
        <strain evidence="1 2">Zhejiang</strain>
    </source>
</reference>
<dbReference type="EMBL" id="KN733980">
    <property type="protein sequence ID" value="KIH57750.1"/>
    <property type="molecule type" value="Genomic_DNA"/>
</dbReference>
<proteinExistence type="predicted"/>
<name>A0A0C2G9V1_9BILA</name>
<keyword evidence="2" id="KW-1185">Reference proteome</keyword>
<accession>A0A0C2G9V1</accession>
<organism evidence="1 2">
    <name type="scientific">Ancylostoma duodenale</name>
    <dbReference type="NCBI Taxonomy" id="51022"/>
    <lineage>
        <taxon>Eukaryota</taxon>
        <taxon>Metazoa</taxon>
        <taxon>Ecdysozoa</taxon>
        <taxon>Nematoda</taxon>
        <taxon>Chromadorea</taxon>
        <taxon>Rhabditida</taxon>
        <taxon>Rhabditina</taxon>
        <taxon>Rhabditomorpha</taxon>
        <taxon>Strongyloidea</taxon>
        <taxon>Ancylostomatidae</taxon>
        <taxon>Ancylostomatinae</taxon>
        <taxon>Ancylostoma</taxon>
    </lineage>
</organism>
<dbReference type="OrthoDB" id="5778218at2759"/>
<sequence length="106" mass="12040">MALSLIEGFGLECRRVGELLCRHCGASVTRQSELINAATSEHLYKYKYQFPIVGENATIYVFENPSAFFRGNMVRWNAMDTVCLQLLRAAPWMTFCANGRLDTNHC</sequence>